<keyword evidence="7" id="KW-1185">Reference proteome</keyword>
<sequence length="313" mass="35442">MQNKTFVHQLHSILSDSSVDGLIYWNEDLSNVFVLRPYHPEFGENVLRRYFKHGNVSSFVRQLHMYGFHKVGNNSVNRQSNYDEGIPVVSKKEPHFILWKFSHPSGLFHKDADFDTLCKITRKSIGLGKDGKRKNILSPVAVNYISNNIKIDPGAANLTRLLPETQLSGFNSGIYSLNPELITAVDPAVYELPENQEECASNTDNNFTKQISKNPGITSLIDSNLFILKKTTLIIIDILGQLNDQETNLKTDDICENMQKLEELKLQLINTQTALINITNSSTNINVTGNILQQNQYPTPNQYPSVPNYFPQM</sequence>
<dbReference type="SUPFAM" id="SSF46785">
    <property type="entry name" value="Winged helix' DNA-binding domain"/>
    <property type="match status" value="1"/>
</dbReference>
<accession>A0ABR4NRC3</accession>
<reference evidence="6 7" key="1">
    <citation type="submission" date="2024-05" db="EMBL/GenBank/DDBJ databases">
        <title>Long read based assembly of the Candida bracarensis genome reveals expanded adhesin content.</title>
        <authorList>
            <person name="Marcet-Houben M."/>
            <person name="Ksiezopolska E."/>
            <person name="Gabaldon T."/>
        </authorList>
    </citation>
    <scope>NUCLEOTIDE SEQUENCE [LARGE SCALE GENOMIC DNA]</scope>
    <source>
        <strain evidence="6 7">CBM6</strain>
    </source>
</reference>
<evidence type="ECO:0000313" key="7">
    <source>
        <dbReference type="Proteomes" id="UP001623330"/>
    </source>
</evidence>
<proteinExistence type="inferred from homology"/>
<dbReference type="PRINTS" id="PR00056">
    <property type="entry name" value="HSFDOMAIN"/>
</dbReference>
<dbReference type="PANTHER" id="PTHR10015">
    <property type="entry name" value="HEAT SHOCK TRANSCRIPTION FACTOR"/>
    <property type="match status" value="1"/>
</dbReference>
<evidence type="ECO:0000256" key="3">
    <source>
        <dbReference type="ARBA" id="ARBA00023242"/>
    </source>
</evidence>
<evidence type="ECO:0000313" key="6">
    <source>
        <dbReference type="EMBL" id="KAL3230690.1"/>
    </source>
</evidence>
<dbReference type="EMBL" id="JBEVYD010000009">
    <property type="protein sequence ID" value="KAL3230690.1"/>
    <property type="molecule type" value="Genomic_DNA"/>
</dbReference>
<evidence type="ECO:0000256" key="1">
    <source>
        <dbReference type="ARBA" id="ARBA00004123"/>
    </source>
</evidence>
<dbReference type="Gene3D" id="1.10.10.10">
    <property type="entry name" value="Winged helix-like DNA-binding domain superfamily/Winged helix DNA-binding domain"/>
    <property type="match status" value="1"/>
</dbReference>
<evidence type="ECO:0000256" key="2">
    <source>
        <dbReference type="ARBA" id="ARBA00023125"/>
    </source>
</evidence>
<dbReference type="InterPro" id="IPR036390">
    <property type="entry name" value="WH_DNA-bd_sf"/>
</dbReference>
<evidence type="ECO:0000259" key="5">
    <source>
        <dbReference type="PROSITE" id="PS00434"/>
    </source>
</evidence>
<organism evidence="6 7">
    <name type="scientific">Nakaseomyces bracarensis</name>
    <dbReference type="NCBI Taxonomy" id="273131"/>
    <lineage>
        <taxon>Eukaryota</taxon>
        <taxon>Fungi</taxon>
        <taxon>Dikarya</taxon>
        <taxon>Ascomycota</taxon>
        <taxon>Saccharomycotina</taxon>
        <taxon>Saccharomycetes</taxon>
        <taxon>Saccharomycetales</taxon>
        <taxon>Saccharomycetaceae</taxon>
        <taxon>Nakaseomyces</taxon>
    </lineage>
</organism>
<comment type="subcellular location">
    <subcellularLocation>
        <location evidence="1">Nucleus</location>
    </subcellularLocation>
</comment>
<feature type="domain" description="HSF-type DNA-binding" evidence="5">
    <location>
        <begin position="47"/>
        <end position="71"/>
    </location>
</feature>
<dbReference type="InterPro" id="IPR000232">
    <property type="entry name" value="HSF_DNA-bd"/>
</dbReference>
<dbReference type="PANTHER" id="PTHR10015:SF409">
    <property type="entry name" value="PROTEIN MGA1"/>
    <property type="match status" value="1"/>
</dbReference>
<keyword evidence="3" id="KW-0539">Nucleus</keyword>
<dbReference type="InterPro" id="IPR036388">
    <property type="entry name" value="WH-like_DNA-bd_sf"/>
</dbReference>
<comment type="caution">
    <text evidence="6">The sequence shown here is derived from an EMBL/GenBank/DDBJ whole genome shotgun (WGS) entry which is preliminary data.</text>
</comment>
<dbReference type="Pfam" id="PF00447">
    <property type="entry name" value="HSF_DNA-bind"/>
    <property type="match status" value="1"/>
</dbReference>
<dbReference type="SMART" id="SM00415">
    <property type="entry name" value="HSF"/>
    <property type="match status" value="1"/>
</dbReference>
<keyword evidence="2" id="KW-0238">DNA-binding</keyword>
<name>A0ABR4NRC3_9SACH</name>
<evidence type="ECO:0000256" key="4">
    <source>
        <dbReference type="RuleBase" id="RU004020"/>
    </source>
</evidence>
<dbReference type="Proteomes" id="UP001623330">
    <property type="component" value="Unassembled WGS sequence"/>
</dbReference>
<protein>
    <recommendedName>
        <fullName evidence="5">HSF-type DNA-binding domain-containing protein</fullName>
    </recommendedName>
</protein>
<dbReference type="PROSITE" id="PS00434">
    <property type="entry name" value="HSF_DOMAIN"/>
    <property type="match status" value="1"/>
</dbReference>
<gene>
    <name evidence="6" type="ORF">RNJ44_01139</name>
</gene>
<comment type="similarity">
    <text evidence="4">Belongs to the HSF family.</text>
</comment>